<keyword evidence="1" id="KW-0812">Transmembrane</keyword>
<feature type="transmembrane region" description="Helical" evidence="1">
    <location>
        <begin position="72"/>
        <end position="93"/>
    </location>
</feature>
<feature type="transmembrane region" description="Helical" evidence="1">
    <location>
        <begin position="229"/>
        <end position="250"/>
    </location>
</feature>
<accession>A0ABV2I0F2</accession>
<evidence type="ECO:0000313" key="2">
    <source>
        <dbReference type="EMBL" id="MET3596249.1"/>
    </source>
</evidence>
<dbReference type="Proteomes" id="UP001549036">
    <property type="component" value="Unassembled WGS sequence"/>
</dbReference>
<name>A0ABV2I0F2_9HYPH</name>
<keyword evidence="1" id="KW-1133">Transmembrane helix</keyword>
<organism evidence="2 3">
    <name type="scientific">Mesorhizobium shonense</name>
    <dbReference type="NCBI Taxonomy" id="1209948"/>
    <lineage>
        <taxon>Bacteria</taxon>
        <taxon>Pseudomonadati</taxon>
        <taxon>Pseudomonadota</taxon>
        <taxon>Alphaproteobacteria</taxon>
        <taxon>Hyphomicrobiales</taxon>
        <taxon>Phyllobacteriaceae</taxon>
        <taxon>Mesorhizobium</taxon>
    </lineage>
</organism>
<gene>
    <name evidence="2" type="ORF">ABID26_005666</name>
</gene>
<comment type="caution">
    <text evidence="2">The sequence shown here is derived from an EMBL/GenBank/DDBJ whole genome shotgun (WGS) entry which is preliminary data.</text>
</comment>
<sequence length="265" mass="26404">MVLMLIGSGLGLTMVSPWTGASASATTFAVSAAVWLVIVQWLSAGLGGYLTGRLRTKWVGIHDDEVYFRDTAHGFLAWALATLLVAGVLGSALSATVGAGVQAASNVAAGAAAGASSAATNAAGATDNNSLGYFVDMLFRPADTGAVAPAGQNDAGATAQATRILVVSAAKGEVSADDKAYLAKLVASRTGLSQADAAKRVDTVIAGIDDAKNKAKAAADTARKASATFALVGALSMIVGAFIASVAAALGGKQRDEDEALFVRG</sequence>
<keyword evidence="1" id="KW-0472">Membrane</keyword>
<evidence type="ECO:0000256" key="1">
    <source>
        <dbReference type="SAM" id="Phobius"/>
    </source>
</evidence>
<keyword evidence="3" id="KW-1185">Reference proteome</keyword>
<dbReference type="EMBL" id="JBEPLM010000013">
    <property type="protein sequence ID" value="MET3596249.1"/>
    <property type="molecule type" value="Genomic_DNA"/>
</dbReference>
<reference evidence="2 3" key="1">
    <citation type="submission" date="2024-06" db="EMBL/GenBank/DDBJ databases">
        <title>Genomic Encyclopedia of Type Strains, Phase IV (KMG-IV): sequencing the most valuable type-strain genomes for metagenomic binning, comparative biology and taxonomic classification.</title>
        <authorList>
            <person name="Goeker M."/>
        </authorList>
    </citation>
    <scope>NUCLEOTIDE SEQUENCE [LARGE SCALE GENOMIC DNA]</scope>
    <source>
        <strain evidence="2 3">DSM 29846</strain>
    </source>
</reference>
<evidence type="ECO:0000313" key="3">
    <source>
        <dbReference type="Proteomes" id="UP001549036"/>
    </source>
</evidence>
<evidence type="ECO:0008006" key="4">
    <source>
        <dbReference type="Google" id="ProtNLM"/>
    </source>
</evidence>
<protein>
    <recommendedName>
        <fullName evidence="4">PhnA-like protein</fullName>
    </recommendedName>
</protein>
<proteinExistence type="predicted"/>